<proteinExistence type="predicted"/>
<evidence type="ECO:0000313" key="2">
    <source>
        <dbReference type="Proteomes" id="UP001054945"/>
    </source>
</evidence>
<dbReference type="EMBL" id="BPLR01017016">
    <property type="protein sequence ID" value="GIY88049.1"/>
    <property type="molecule type" value="Genomic_DNA"/>
</dbReference>
<organism evidence="1 2">
    <name type="scientific">Caerostris extrusa</name>
    <name type="common">Bark spider</name>
    <name type="synonym">Caerostris bankana</name>
    <dbReference type="NCBI Taxonomy" id="172846"/>
    <lineage>
        <taxon>Eukaryota</taxon>
        <taxon>Metazoa</taxon>
        <taxon>Ecdysozoa</taxon>
        <taxon>Arthropoda</taxon>
        <taxon>Chelicerata</taxon>
        <taxon>Arachnida</taxon>
        <taxon>Araneae</taxon>
        <taxon>Araneomorphae</taxon>
        <taxon>Entelegynae</taxon>
        <taxon>Araneoidea</taxon>
        <taxon>Araneidae</taxon>
        <taxon>Caerostris</taxon>
    </lineage>
</organism>
<name>A0AAV4X1Z1_CAEEX</name>
<accession>A0AAV4X1Z1</accession>
<evidence type="ECO:0000313" key="1">
    <source>
        <dbReference type="EMBL" id="GIY88049.1"/>
    </source>
</evidence>
<protein>
    <recommendedName>
        <fullName evidence="3">Secreted protein</fullName>
    </recommendedName>
</protein>
<gene>
    <name evidence="1" type="ORF">CEXT_642991</name>
</gene>
<sequence length="89" mass="10052">MRNSTHISCLTVGWSSSARPLIFRLFIVTKIRVLHIAYQMEHHFISTILPVPLCKACMRIRRRNAAVCSASVHGREASFFAGHVMSILT</sequence>
<keyword evidence="2" id="KW-1185">Reference proteome</keyword>
<evidence type="ECO:0008006" key="3">
    <source>
        <dbReference type="Google" id="ProtNLM"/>
    </source>
</evidence>
<dbReference type="Proteomes" id="UP001054945">
    <property type="component" value="Unassembled WGS sequence"/>
</dbReference>
<dbReference type="AlphaFoldDB" id="A0AAV4X1Z1"/>
<reference evidence="1 2" key="1">
    <citation type="submission" date="2021-06" db="EMBL/GenBank/DDBJ databases">
        <title>Caerostris extrusa draft genome.</title>
        <authorList>
            <person name="Kono N."/>
            <person name="Arakawa K."/>
        </authorList>
    </citation>
    <scope>NUCLEOTIDE SEQUENCE [LARGE SCALE GENOMIC DNA]</scope>
</reference>
<comment type="caution">
    <text evidence="1">The sequence shown here is derived from an EMBL/GenBank/DDBJ whole genome shotgun (WGS) entry which is preliminary data.</text>
</comment>